<keyword evidence="7" id="KW-0238">DNA-binding</keyword>
<dbReference type="RefSeq" id="XP_003037127.1">
    <property type="nucleotide sequence ID" value="XM_003037081.1"/>
</dbReference>
<keyword evidence="6" id="KW-0862">Zinc</keyword>
<dbReference type="InterPro" id="IPR009061">
    <property type="entry name" value="DNA-bd_dom_put_sf"/>
</dbReference>
<feature type="domain" description="XPA C-terminal" evidence="12">
    <location>
        <begin position="179"/>
        <end position="229"/>
    </location>
</feature>
<evidence type="ECO:0000313" key="13">
    <source>
        <dbReference type="EMBL" id="EFJ02225.1"/>
    </source>
</evidence>
<dbReference type="GO" id="GO:0008270">
    <property type="term" value="F:zinc ion binding"/>
    <property type="evidence" value="ECO:0007669"/>
    <property type="project" value="UniProtKB-KW"/>
</dbReference>
<dbReference type="VEuPathDB" id="FungiDB:SCHCODRAFT_02612627"/>
<dbReference type="InterPro" id="IPR022656">
    <property type="entry name" value="XPA_C"/>
</dbReference>
<dbReference type="HOGENOM" id="CLU_053731_0_0_1"/>
<dbReference type="STRING" id="578458.D8PN94"/>
<feature type="compositionally biased region" description="Low complexity" evidence="11">
    <location>
        <begin position="1"/>
        <end position="13"/>
    </location>
</feature>
<dbReference type="Pfam" id="PF05181">
    <property type="entry name" value="XPA_C"/>
    <property type="match status" value="1"/>
</dbReference>
<dbReference type="FunFam" id="3.90.530.10:FF:000003">
    <property type="entry name" value="Dna repair rad14 protein"/>
    <property type="match status" value="1"/>
</dbReference>
<evidence type="ECO:0000256" key="4">
    <source>
        <dbReference type="ARBA" id="ARBA00022763"/>
    </source>
</evidence>
<dbReference type="PANTHER" id="PTHR10142">
    <property type="entry name" value="DNA REPAIR PROTEIN COMPLEMENTING XP-A CELLS"/>
    <property type="match status" value="1"/>
</dbReference>
<dbReference type="GO" id="GO:0000715">
    <property type="term" value="P:nucleotide-excision repair, DNA damage recognition"/>
    <property type="evidence" value="ECO:0007669"/>
    <property type="project" value="EnsemblFungi"/>
</dbReference>
<sequence length="312" mass="35681">MTDSASGSTSGSTQLAPSANLDLTPQQVKQFELNRLRAKAAQREKEASASTSTAVNGNNKRPLTATNTSPTAPGKPKGPQKLARDRRLGTYIEYDLSKMANTKGGFLLQDDTEVDEDAVRREKQRERERMQQALEPPVFLDKGKNPQCGECGSIDVDQTFRKVFGCLVCKKCQNEKPEKYSLLTKTECKEDYLLTDPELRDHEAMPHLLKANPHHSTYANMMLFLRCQVEAFAWKKWGSAEALDAEWERRQKEKKKKKNKKFEEGLRELRRRTKGTVWQRRRDEDHVHTYSPVHNGKQMCTNCGFTMEVEEL</sequence>
<evidence type="ECO:0000256" key="2">
    <source>
        <dbReference type="ARBA" id="ARBA00005548"/>
    </source>
</evidence>
<name>D8PN94_SCHCM</name>
<protein>
    <recommendedName>
        <fullName evidence="10">DNA repair protein RAD14</fullName>
    </recommendedName>
</protein>
<evidence type="ECO:0000256" key="3">
    <source>
        <dbReference type="ARBA" id="ARBA00022723"/>
    </source>
</evidence>
<dbReference type="Proteomes" id="UP000007431">
    <property type="component" value="Unassembled WGS sequence"/>
</dbReference>
<comment type="subcellular location">
    <subcellularLocation>
        <location evidence="1">Nucleus</location>
    </subcellularLocation>
</comment>
<dbReference type="NCBIfam" id="TIGR00598">
    <property type="entry name" value="rad14"/>
    <property type="match status" value="1"/>
</dbReference>
<dbReference type="PROSITE" id="PS00753">
    <property type="entry name" value="XPA_2"/>
    <property type="match status" value="1"/>
</dbReference>
<dbReference type="GO" id="GO:0006284">
    <property type="term" value="P:base-excision repair"/>
    <property type="evidence" value="ECO:0007669"/>
    <property type="project" value="TreeGrafter"/>
</dbReference>
<dbReference type="InterPro" id="IPR037129">
    <property type="entry name" value="XPA_sf"/>
</dbReference>
<dbReference type="Gene3D" id="3.90.530.10">
    <property type="entry name" value="XPA C-terminal domain"/>
    <property type="match status" value="1"/>
</dbReference>
<evidence type="ECO:0000256" key="8">
    <source>
        <dbReference type="ARBA" id="ARBA00023204"/>
    </source>
</evidence>
<gene>
    <name evidence="13" type="ORF">SCHCODRAFT_49194</name>
</gene>
<dbReference type="KEGG" id="scm:SCHCO_02612627"/>
<evidence type="ECO:0000256" key="6">
    <source>
        <dbReference type="ARBA" id="ARBA00022833"/>
    </source>
</evidence>
<dbReference type="FunCoup" id="D8PN94">
    <property type="interactions" value="220"/>
</dbReference>
<dbReference type="GO" id="GO:0003684">
    <property type="term" value="F:damaged DNA binding"/>
    <property type="evidence" value="ECO:0007669"/>
    <property type="project" value="EnsemblFungi"/>
</dbReference>
<feature type="compositionally biased region" description="Polar residues" evidence="11">
    <location>
        <begin position="48"/>
        <end position="71"/>
    </location>
</feature>
<feature type="compositionally biased region" description="Polar residues" evidence="11">
    <location>
        <begin position="14"/>
        <end position="29"/>
    </location>
</feature>
<keyword evidence="3" id="KW-0479">Metal-binding</keyword>
<dbReference type="GO" id="GO:0000110">
    <property type="term" value="C:nucleotide-excision repair factor 1 complex"/>
    <property type="evidence" value="ECO:0007669"/>
    <property type="project" value="EnsemblFungi"/>
</dbReference>
<proteinExistence type="inferred from homology"/>
<accession>D8PN94</accession>
<dbReference type="PANTHER" id="PTHR10142:SF0">
    <property type="entry name" value="DNA REPAIR PROTEIN COMPLEMENTING XP-A CELLS"/>
    <property type="match status" value="1"/>
</dbReference>
<evidence type="ECO:0000256" key="5">
    <source>
        <dbReference type="ARBA" id="ARBA00022771"/>
    </source>
</evidence>
<evidence type="ECO:0000256" key="9">
    <source>
        <dbReference type="ARBA" id="ARBA00023242"/>
    </source>
</evidence>
<dbReference type="InterPro" id="IPR000465">
    <property type="entry name" value="XPA/RAD14"/>
</dbReference>
<evidence type="ECO:0000259" key="12">
    <source>
        <dbReference type="Pfam" id="PF05181"/>
    </source>
</evidence>
<dbReference type="CDD" id="cd21077">
    <property type="entry name" value="DBD_Rad14"/>
    <property type="match status" value="1"/>
</dbReference>
<evidence type="ECO:0000256" key="10">
    <source>
        <dbReference type="ARBA" id="ARBA00072989"/>
    </source>
</evidence>
<dbReference type="GeneID" id="9597571"/>
<keyword evidence="14" id="KW-1185">Reference proteome</keyword>
<reference evidence="13 14" key="1">
    <citation type="journal article" date="2010" name="Nat. Biotechnol.">
        <title>Genome sequence of the model mushroom Schizophyllum commune.</title>
        <authorList>
            <person name="Ohm R.A."/>
            <person name="de Jong J.F."/>
            <person name="Lugones L.G."/>
            <person name="Aerts A."/>
            <person name="Kothe E."/>
            <person name="Stajich J.E."/>
            <person name="de Vries R.P."/>
            <person name="Record E."/>
            <person name="Levasseur A."/>
            <person name="Baker S.E."/>
            <person name="Bartholomew K.A."/>
            <person name="Coutinho P.M."/>
            <person name="Erdmann S."/>
            <person name="Fowler T.J."/>
            <person name="Gathman A.C."/>
            <person name="Lombard V."/>
            <person name="Henrissat B."/>
            <person name="Knabe N."/>
            <person name="Kuees U."/>
            <person name="Lilly W.W."/>
            <person name="Lindquist E."/>
            <person name="Lucas S."/>
            <person name="Magnuson J.K."/>
            <person name="Piumi F."/>
            <person name="Raudaskoski M."/>
            <person name="Salamov A."/>
            <person name="Schmutz J."/>
            <person name="Schwarze F.W.M.R."/>
            <person name="vanKuyk P.A."/>
            <person name="Horton J.S."/>
            <person name="Grigoriev I.V."/>
            <person name="Woesten H.A.B."/>
        </authorList>
    </citation>
    <scope>NUCLEOTIDE SEQUENCE [LARGE SCALE GENOMIC DNA]</scope>
    <source>
        <strain evidence="14">H4-8 / FGSC 9210</strain>
    </source>
</reference>
<organism evidence="14">
    <name type="scientific">Schizophyllum commune (strain H4-8 / FGSC 9210)</name>
    <name type="common">Split gill fungus</name>
    <dbReference type="NCBI Taxonomy" id="578458"/>
    <lineage>
        <taxon>Eukaryota</taxon>
        <taxon>Fungi</taxon>
        <taxon>Dikarya</taxon>
        <taxon>Basidiomycota</taxon>
        <taxon>Agaricomycotina</taxon>
        <taxon>Agaricomycetes</taxon>
        <taxon>Agaricomycetidae</taxon>
        <taxon>Agaricales</taxon>
        <taxon>Schizophyllaceae</taxon>
        <taxon>Schizophyllum</taxon>
    </lineage>
</organism>
<evidence type="ECO:0000313" key="14">
    <source>
        <dbReference type="Proteomes" id="UP000007431"/>
    </source>
</evidence>
<comment type="similarity">
    <text evidence="2">Belongs to the XPA family.</text>
</comment>
<dbReference type="OrthoDB" id="68328at2759"/>
<evidence type="ECO:0000256" key="7">
    <source>
        <dbReference type="ARBA" id="ARBA00023125"/>
    </source>
</evidence>
<keyword evidence="4" id="KW-0227">DNA damage</keyword>
<evidence type="ECO:0000256" key="1">
    <source>
        <dbReference type="ARBA" id="ARBA00004123"/>
    </source>
</evidence>
<dbReference type="AlphaFoldDB" id="D8PN94"/>
<dbReference type="eggNOG" id="KOG4017">
    <property type="taxonomic scope" value="Eukaryota"/>
</dbReference>
<dbReference type="InterPro" id="IPR022658">
    <property type="entry name" value="XPA_CS"/>
</dbReference>
<keyword evidence="5" id="KW-0863">Zinc-finger</keyword>
<dbReference type="GO" id="GO:0070914">
    <property type="term" value="P:UV-damage excision repair"/>
    <property type="evidence" value="ECO:0007669"/>
    <property type="project" value="EnsemblFungi"/>
</dbReference>
<dbReference type="EMBL" id="GL377302">
    <property type="protein sequence ID" value="EFJ02225.1"/>
    <property type="molecule type" value="Genomic_DNA"/>
</dbReference>
<keyword evidence="9" id="KW-0539">Nucleus</keyword>
<dbReference type="InParanoid" id="D8PN94"/>
<evidence type="ECO:0000256" key="11">
    <source>
        <dbReference type="SAM" id="MobiDB-lite"/>
    </source>
</evidence>
<dbReference type="OMA" id="EFGEDTY"/>
<dbReference type="GO" id="GO:1901255">
    <property type="term" value="P:nucleotide-excision repair involved in interstrand cross-link repair"/>
    <property type="evidence" value="ECO:0007669"/>
    <property type="project" value="EnsemblFungi"/>
</dbReference>
<dbReference type="SUPFAM" id="SSF46955">
    <property type="entry name" value="Putative DNA-binding domain"/>
    <property type="match status" value="1"/>
</dbReference>
<feature type="region of interest" description="Disordered" evidence="11">
    <location>
        <begin position="1"/>
        <end position="86"/>
    </location>
</feature>
<keyword evidence="8" id="KW-0234">DNA repair</keyword>